<dbReference type="PANTHER" id="PTHR37829">
    <property type="entry name" value="PHAGE-LIKE ELEMENT PBSX PROTEIN XKDT"/>
    <property type="match status" value="1"/>
</dbReference>
<name>H3RF70_PANSE</name>
<evidence type="ECO:0000313" key="4">
    <source>
        <dbReference type="Proteomes" id="UP000005050"/>
    </source>
</evidence>
<dbReference type="OrthoDB" id="5465441at2"/>
<proteinExistence type="predicted"/>
<dbReference type="InterPro" id="IPR006949">
    <property type="entry name" value="Barrel_Baseplate_J-like"/>
</dbReference>
<protein>
    <submittedName>
        <fullName evidence="3">Phage-related protein</fullName>
    </submittedName>
</protein>
<reference evidence="2 5" key="3">
    <citation type="submission" date="2016-10" db="EMBL/GenBank/DDBJ databases">
        <title>Complete Genome Assembly of Pantoea stewartii subsp. stewartii DC283, a Corn Pathogen.</title>
        <authorList>
            <person name="Duong D.A."/>
            <person name="Stevens A.M."/>
            <person name="Jensen R.V."/>
        </authorList>
    </citation>
    <scope>NUCLEOTIDE SEQUENCE [LARGE SCALE GENOMIC DNA]</scope>
    <source>
        <strain evidence="2 5">DC283</strain>
    </source>
</reference>
<organism evidence="3 4">
    <name type="scientific">Pantoea stewartii subsp. stewartii DC283</name>
    <dbReference type="NCBI Taxonomy" id="660596"/>
    <lineage>
        <taxon>Bacteria</taxon>
        <taxon>Pseudomonadati</taxon>
        <taxon>Pseudomonadota</taxon>
        <taxon>Gammaproteobacteria</taxon>
        <taxon>Enterobacterales</taxon>
        <taxon>Erwiniaceae</taxon>
        <taxon>Pantoea</taxon>
    </lineage>
</organism>
<evidence type="ECO:0000313" key="5">
    <source>
        <dbReference type="Proteomes" id="UP000192380"/>
    </source>
</evidence>
<dbReference type="EMBL" id="AHIE01000020">
    <property type="protein sequence ID" value="EHT99912.1"/>
    <property type="molecule type" value="Genomic_DNA"/>
</dbReference>
<evidence type="ECO:0000259" key="1">
    <source>
        <dbReference type="Pfam" id="PF04865"/>
    </source>
</evidence>
<gene>
    <name evidence="3" type="ORF">CKS_1988</name>
    <name evidence="2" type="ORF">DSJ_17490</name>
</gene>
<keyword evidence="5" id="KW-1185">Reference proteome</keyword>
<dbReference type="Pfam" id="PF04865">
    <property type="entry name" value="Baseplate_J"/>
    <property type="match status" value="1"/>
</dbReference>
<evidence type="ECO:0000313" key="3">
    <source>
        <dbReference type="EMBL" id="EHT99912.1"/>
    </source>
</evidence>
<accession>H3RF70</accession>
<dbReference type="AlphaFoldDB" id="H3RF70"/>
<dbReference type="PANTHER" id="PTHR37829:SF3">
    <property type="entry name" value="PROTEIN JAYE-RELATED"/>
    <property type="match status" value="1"/>
</dbReference>
<reference evidence="3 4" key="1">
    <citation type="journal article" date="2012" name="Mol. Microbiol.">
        <title>The genetic and structural basis of two distinct terminal side branch residues in stewartan and amylovoran exopolysaccharides and their potential role in host adaptation.</title>
        <authorList>
            <person name="Wang X."/>
            <person name="Yang F."/>
            <person name="von Bodman S.B."/>
        </authorList>
    </citation>
    <scope>NUCLEOTIDE SEQUENCE [LARGE SCALE GENOMIC DNA]</scope>
    <source>
        <strain evidence="3 4">DC283</strain>
    </source>
</reference>
<feature type="domain" description="Baseplate protein J-like barrel" evidence="1">
    <location>
        <begin position="98"/>
        <end position="176"/>
    </location>
</feature>
<reference evidence="3" key="2">
    <citation type="submission" date="2012-01" db="EMBL/GenBank/DDBJ databases">
        <authorList>
            <person name="Biehl B.S."/>
            <person name="Ding Y."/>
            <person name="Dugan-Rocha S.P."/>
            <person name="Gibbs R.A."/>
            <person name="Glasner J.D."/>
            <person name="Kovar C."/>
            <person name="Muzny D.M."/>
            <person name="Neeno-Eckwall E.C."/>
            <person name="Perna N.T."/>
            <person name="Qin X."/>
            <person name="von Bodman S.B."/>
            <person name="Weinstock G.M."/>
        </authorList>
    </citation>
    <scope>NUCLEOTIDE SEQUENCE</scope>
    <source>
        <strain evidence="3">DC283</strain>
    </source>
</reference>
<dbReference type="PATRIC" id="fig|660596.6.peg.2797"/>
<evidence type="ECO:0000313" key="2">
    <source>
        <dbReference type="EMBL" id="ARF50946.1"/>
    </source>
</evidence>
<dbReference type="STRING" id="660596.DSJ_17490"/>
<dbReference type="InterPro" id="IPR052399">
    <property type="entry name" value="Phage_Baseplate_Assmbl_Protein"/>
</dbReference>
<dbReference type="RefSeq" id="WP_006120112.1">
    <property type="nucleotide sequence ID" value="NZ_AHIE01000020.1"/>
</dbReference>
<sequence length="385" mass="40307">MGKLTDQGYVADRLDDIFSGLVTKFKGIYGDDILTDPDDPDGQMIGIFAQMRADVEGVIEAVVQANDPDNATGTWLEQKVAFAGLTRRGASYSVIQDVLLTGTAGKKVPAGATVSGGNTQWVTQADATFGAEGTVKTDFRSAEAGQFSVDAGAKLTIVTVIAGWDSATTTVAATPGENEETDPELLARFYKSRSRAATNCVDGTLADVAGLTGVTDVVALENRTDETDANGVPPHSVNYIVEGGDNAAVAKAIYDNWPGTGLQGAVSVDVTRYSGQTAAIKFDRPTAVDISAIIKIGRRENFIHVDEDTVKAAIVALAYKTGEWVYRSDVSAAAGAVTGVFVRDVLLARDGDAPADVLSVAIGAREKARFLTTGITVQVIEESSS</sequence>
<dbReference type="KEGG" id="pstw:DSJ_17490"/>
<dbReference type="Proteomes" id="UP000005050">
    <property type="component" value="Unassembled WGS sequence"/>
</dbReference>
<dbReference type="Proteomes" id="UP000192380">
    <property type="component" value="Chromosome"/>
</dbReference>
<dbReference type="EMBL" id="CP017581">
    <property type="protein sequence ID" value="ARF50946.1"/>
    <property type="molecule type" value="Genomic_DNA"/>
</dbReference>